<keyword evidence="2" id="KW-1185">Reference proteome</keyword>
<dbReference type="RefSeq" id="WP_166193290.1">
    <property type="nucleotide sequence ID" value="NZ_JAAOIV010000002.1"/>
</dbReference>
<sequence>MTCLPASVRLSLWVTAAWSGRCTPPEALTRALPDIDDVSGAVDRLELWPALGEQVLLCALPHPGQPEALPRGSSAFVGAAVDAGECVYVPSLGGALVPVVSAYGSSQEPGWQIELTAYDTDPVPLHRVEMLTPSEIERGLLEQIRSATTELDDLEVVPWSGARSRESVSQVDLSWSLPAGMPGRAVAVVQRAALIAQACEAATNDDLPGSAAAHSARAAVLRRLEVAADAALADATNLAALTIAGHRTALSH</sequence>
<organism evidence="1 2">
    <name type="scientific">Metallococcus carri</name>
    <dbReference type="NCBI Taxonomy" id="1656884"/>
    <lineage>
        <taxon>Bacteria</taxon>
        <taxon>Bacillati</taxon>
        <taxon>Actinomycetota</taxon>
        <taxon>Actinomycetes</taxon>
        <taxon>Micrococcales</taxon>
        <taxon>Dermacoccaceae</taxon>
        <taxon>Metallococcus</taxon>
    </lineage>
</organism>
<protein>
    <submittedName>
        <fullName evidence="1">Uncharacterized protein</fullName>
    </submittedName>
</protein>
<comment type="caution">
    <text evidence="1">The sequence shown here is derived from an EMBL/GenBank/DDBJ whole genome shotgun (WGS) entry which is preliminary data.</text>
</comment>
<dbReference type="EMBL" id="JAAOIV010000002">
    <property type="protein sequence ID" value="NHN54868.1"/>
    <property type="molecule type" value="Genomic_DNA"/>
</dbReference>
<name>A0A967AZY2_9MICO</name>
<reference evidence="1" key="1">
    <citation type="submission" date="2020-03" db="EMBL/GenBank/DDBJ databases">
        <title>Draft sequencing of Calidifontibacter sp. DB0510.</title>
        <authorList>
            <person name="Kim D.-U."/>
        </authorList>
    </citation>
    <scope>NUCLEOTIDE SEQUENCE</scope>
    <source>
        <strain evidence="1">DB0510</strain>
    </source>
</reference>
<proteinExistence type="predicted"/>
<evidence type="ECO:0000313" key="2">
    <source>
        <dbReference type="Proteomes" id="UP000744769"/>
    </source>
</evidence>
<evidence type="ECO:0000313" key="1">
    <source>
        <dbReference type="EMBL" id="NHN54868.1"/>
    </source>
</evidence>
<accession>A0A967AZY2</accession>
<gene>
    <name evidence="1" type="ORF">G9U51_03600</name>
</gene>
<dbReference type="AlphaFoldDB" id="A0A967AZY2"/>
<dbReference type="Proteomes" id="UP000744769">
    <property type="component" value="Unassembled WGS sequence"/>
</dbReference>